<feature type="transmembrane region" description="Helical" evidence="5">
    <location>
        <begin position="12"/>
        <end position="29"/>
    </location>
</feature>
<keyword evidence="6" id="KW-0489">Methyltransferase</keyword>
<sequence>MKTLKIDIILKIFTLIALGYFSYNIFLSLEYNHGKMLLLLLFGEFITMMLVIFSKSTDNRDFSLISVTLTISATFYFFFVNLNGGTALIHPIIAEIIMSIAILWQIISKLYLGRNFGLLPAYRGIVTTGPYRIVRHPIYLGYFIMHMGFLLGNFSVYNALLYALQFGRMYYEEKTLKQNKDYAQYMKKVKYRFIPFLV</sequence>
<feature type="transmembrane region" description="Helical" evidence="5">
    <location>
        <begin position="62"/>
        <end position="82"/>
    </location>
</feature>
<evidence type="ECO:0000256" key="5">
    <source>
        <dbReference type="SAM" id="Phobius"/>
    </source>
</evidence>
<keyword evidence="6" id="KW-0808">Transferase</keyword>
<dbReference type="AlphaFoldDB" id="A0A3Q8XC95"/>
<dbReference type="Gene3D" id="1.20.120.1630">
    <property type="match status" value="1"/>
</dbReference>
<accession>A0A3Q8XC95</accession>
<dbReference type="PANTHER" id="PTHR43847:SF1">
    <property type="entry name" value="BLL3993 PROTEIN"/>
    <property type="match status" value="1"/>
</dbReference>
<evidence type="ECO:0000313" key="6">
    <source>
        <dbReference type="EMBL" id="AZN62861.1"/>
    </source>
</evidence>
<keyword evidence="2 5" id="KW-0812">Transmembrane</keyword>
<comment type="subcellular location">
    <subcellularLocation>
        <location evidence="1">Endomembrane system</location>
        <topology evidence="1">Multi-pass membrane protein</topology>
    </subcellularLocation>
</comment>
<feature type="transmembrane region" description="Helical" evidence="5">
    <location>
        <begin position="88"/>
        <end position="107"/>
    </location>
</feature>
<protein>
    <submittedName>
        <fullName evidence="6">Isoprenylcysteine carboxyl methyltransferase</fullName>
    </submittedName>
</protein>
<feature type="transmembrane region" description="Helical" evidence="5">
    <location>
        <begin position="139"/>
        <end position="164"/>
    </location>
</feature>
<dbReference type="GO" id="GO:0008168">
    <property type="term" value="F:methyltransferase activity"/>
    <property type="evidence" value="ECO:0007669"/>
    <property type="project" value="UniProtKB-KW"/>
</dbReference>
<dbReference type="Proteomes" id="UP000276980">
    <property type="component" value="Chromosome"/>
</dbReference>
<proteinExistence type="predicted"/>
<dbReference type="InterPro" id="IPR052527">
    <property type="entry name" value="Metal_cation-efflux_comp"/>
</dbReference>
<name>A0A3Q8XC95_ACIJO</name>
<dbReference type="RefSeq" id="WP_126035076.1">
    <property type="nucleotide sequence ID" value="NZ_CP022298.1"/>
</dbReference>
<dbReference type="EMBL" id="CP022298">
    <property type="protein sequence ID" value="AZN62861.1"/>
    <property type="molecule type" value="Genomic_DNA"/>
</dbReference>
<dbReference type="GO" id="GO:0032259">
    <property type="term" value="P:methylation"/>
    <property type="evidence" value="ECO:0007669"/>
    <property type="project" value="UniProtKB-KW"/>
</dbReference>
<evidence type="ECO:0000256" key="4">
    <source>
        <dbReference type="ARBA" id="ARBA00023136"/>
    </source>
</evidence>
<reference evidence="6 7" key="1">
    <citation type="submission" date="2017-06" db="EMBL/GenBank/DDBJ databases">
        <title>Complete Genome Sequence of the Carbazole-Degrading Bacterium Acinetobacter johnsonii IC001.</title>
        <authorList>
            <person name="Vejarano F."/>
            <person name="Suzuki-Minakuchi C."/>
            <person name="Ohtsubo Y."/>
            <person name="Tsuda M."/>
            <person name="Okada K."/>
            <person name="Nojiri H."/>
        </authorList>
    </citation>
    <scope>NUCLEOTIDE SEQUENCE [LARGE SCALE GENOMIC DNA]</scope>
    <source>
        <strain evidence="6 7">IC001</strain>
    </source>
</reference>
<dbReference type="GO" id="GO:0012505">
    <property type="term" value="C:endomembrane system"/>
    <property type="evidence" value="ECO:0007669"/>
    <property type="project" value="UniProtKB-SubCell"/>
</dbReference>
<evidence type="ECO:0000313" key="7">
    <source>
        <dbReference type="Proteomes" id="UP000276980"/>
    </source>
</evidence>
<dbReference type="Pfam" id="PF04191">
    <property type="entry name" value="PEMT"/>
    <property type="match status" value="1"/>
</dbReference>
<keyword evidence="4 5" id="KW-0472">Membrane</keyword>
<evidence type="ECO:0000256" key="3">
    <source>
        <dbReference type="ARBA" id="ARBA00022989"/>
    </source>
</evidence>
<evidence type="ECO:0000256" key="1">
    <source>
        <dbReference type="ARBA" id="ARBA00004127"/>
    </source>
</evidence>
<gene>
    <name evidence="6" type="ORF">CFH90_01925</name>
</gene>
<dbReference type="PANTHER" id="PTHR43847">
    <property type="entry name" value="BLL3993 PROTEIN"/>
    <property type="match status" value="1"/>
</dbReference>
<keyword evidence="3 5" id="KW-1133">Transmembrane helix</keyword>
<feature type="transmembrane region" description="Helical" evidence="5">
    <location>
        <begin position="35"/>
        <end position="53"/>
    </location>
</feature>
<dbReference type="InterPro" id="IPR007318">
    <property type="entry name" value="Phopholipid_MeTrfase"/>
</dbReference>
<organism evidence="6 7">
    <name type="scientific">Acinetobacter johnsonii</name>
    <dbReference type="NCBI Taxonomy" id="40214"/>
    <lineage>
        <taxon>Bacteria</taxon>
        <taxon>Pseudomonadati</taxon>
        <taxon>Pseudomonadota</taxon>
        <taxon>Gammaproteobacteria</taxon>
        <taxon>Moraxellales</taxon>
        <taxon>Moraxellaceae</taxon>
        <taxon>Acinetobacter</taxon>
    </lineage>
</organism>
<evidence type="ECO:0000256" key="2">
    <source>
        <dbReference type="ARBA" id="ARBA00022692"/>
    </source>
</evidence>